<feature type="region of interest" description="Disordered" evidence="1">
    <location>
        <begin position="349"/>
        <end position="370"/>
    </location>
</feature>
<dbReference type="STRING" id="1341695.BBOMB_1171"/>
<keyword evidence="2" id="KW-0472">Membrane</keyword>
<reference evidence="4 5" key="1">
    <citation type="journal article" date="2014" name="Appl. Environ. Microbiol.">
        <title>Genomic encyclopedia of type strains of the genus Bifidobacterium.</title>
        <authorList>
            <person name="Milani C."/>
            <person name="Lugli G.A."/>
            <person name="Duranti S."/>
            <person name="Turroni F."/>
            <person name="Bottacini F."/>
            <person name="Mangifesta M."/>
            <person name="Sanchez B."/>
            <person name="Viappiani A."/>
            <person name="Mancabelli L."/>
            <person name="Taminiau B."/>
            <person name="Delcenserie V."/>
            <person name="Barrangou R."/>
            <person name="Margolles A."/>
            <person name="van Sinderen D."/>
            <person name="Ventura M."/>
        </authorList>
    </citation>
    <scope>NUCLEOTIDE SEQUENCE [LARGE SCALE GENOMIC DNA]</scope>
    <source>
        <strain evidence="4 5">DSM 19703</strain>
    </source>
</reference>
<dbReference type="PROSITE" id="PS51746">
    <property type="entry name" value="PPM_2"/>
    <property type="match status" value="1"/>
</dbReference>
<dbReference type="EMBL" id="ATLK01000001">
    <property type="protein sequence ID" value="KFF31772.1"/>
    <property type="molecule type" value="Genomic_DNA"/>
</dbReference>
<evidence type="ECO:0000313" key="5">
    <source>
        <dbReference type="Proteomes" id="UP000028730"/>
    </source>
</evidence>
<feature type="region of interest" description="Disordered" evidence="1">
    <location>
        <begin position="541"/>
        <end position="572"/>
    </location>
</feature>
<dbReference type="CDD" id="cd00143">
    <property type="entry name" value="PP2Cc"/>
    <property type="match status" value="1"/>
</dbReference>
<feature type="region of interest" description="Disordered" evidence="1">
    <location>
        <begin position="86"/>
        <end position="130"/>
    </location>
</feature>
<dbReference type="Gene3D" id="3.60.40.10">
    <property type="entry name" value="PPM-type phosphatase domain"/>
    <property type="match status" value="1"/>
</dbReference>
<evidence type="ECO:0000259" key="3">
    <source>
        <dbReference type="PROSITE" id="PS51746"/>
    </source>
</evidence>
<dbReference type="Pfam" id="PF00481">
    <property type="entry name" value="PP2C"/>
    <property type="match status" value="1"/>
</dbReference>
<accession>A0A086BPA8</accession>
<dbReference type="RefSeq" id="WP_044087464.1">
    <property type="nucleotide sequence ID" value="NZ_ATLK01000001.1"/>
</dbReference>
<evidence type="ECO:0000313" key="4">
    <source>
        <dbReference type="EMBL" id="KFF31772.1"/>
    </source>
</evidence>
<keyword evidence="2" id="KW-0812">Transmembrane</keyword>
<comment type="caution">
    <text evidence="4">The sequence shown here is derived from an EMBL/GenBank/DDBJ whole genome shotgun (WGS) entry which is preliminary data.</text>
</comment>
<dbReference type="PANTHER" id="PTHR47992">
    <property type="entry name" value="PROTEIN PHOSPHATASE"/>
    <property type="match status" value="1"/>
</dbReference>
<evidence type="ECO:0000256" key="1">
    <source>
        <dbReference type="SAM" id="MobiDB-lite"/>
    </source>
</evidence>
<dbReference type="SMART" id="SM00332">
    <property type="entry name" value="PP2Cc"/>
    <property type="match status" value="1"/>
</dbReference>
<feature type="domain" description="PPM-type phosphatase" evidence="3">
    <location>
        <begin position="8"/>
        <end position="310"/>
    </location>
</feature>
<sequence>MQPSLGRLFLYSTTISDVGTVRSNNQDSSFAGERLAAVCDGMGGHAGGDTASTIAIKSLAHLEKSVGSGLLPDVPVKDEGAIDGVDVGKAEDARSGSSQVGDTPRAGRDGGVAGRSRVRERSVGGAEQSQESLDIASVASTLEKSVKNAHDSIVATAKYNRSLAGMGTTLSAVVLVDDHWVCAHIGDSRAYMLREGRLRRMTHDHSYVQHLVDSGRISEGEARSHPQRNVVMRVLGDFDIDPEPDISIFKAYPGDRWLLCSDGLCGVLDDTAIEDVLVSIPNQQECARRLVGMALKAGSTDNVTAVIADATAALKLDHQIPVVGGAATSGLDVIAQNVGKQVITAPALGRVSPHPTADDGAGQTDAEADQPVVEAVSEPQDEPSVAIPAAMKDEDKGDLDTSEIPVVKKRNGQYSADPHDPEVAAFIEREKRSVTRGKNRRKMRQRLAKITIVALLVVLAIVGVSGAYQWTFSQYYIGESDGMVAIYQGVNTNLFGMSLSRTVETTDIPVSELSQNMNDKITEGVSEDSLDEARDRIGVIRRDLAKQKKDKEKESTTKRNASDTDSGRGTKS</sequence>
<dbReference type="InterPro" id="IPR001932">
    <property type="entry name" value="PPM-type_phosphatase-like_dom"/>
</dbReference>
<keyword evidence="5" id="KW-1185">Reference proteome</keyword>
<protein>
    <submittedName>
        <fullName evidence="4">Protein phosphatase 2C, serine/threonine phosphatase</fullName>
        <ecNumber evidence="4">3.1.3.16</ecNumber>
    </submittedName>
</protein>
<name>A0A086BPA8_9BIFI</name>
<feature type="transmembrane region" description="Helical" evidence="2">
    <location>
        <begin position="447"/>
        <end position="470"/>
    </location>
</feature>
<dbReference type="InterPro" id="IPR036457">
    <property type="entry name" value="PPM-type-like_dom_sf"/>
</dbReference>
<dbReference type="SUPFAM" id="SSF81606">
    <property type="entry name" value="PP2C-like"/>
    <property type="match status" value="1"/>
</dbReference>
<dbReference type="AlphaFoldDB" id="A0A086BPA8"/>
<organism evidence="4 5">
    <name type="scientific">Bifidobacterium bombi DSM 19703</name>
    <dbReference type="NCBI Taxonomy" id="1341695"/>
    <lineage>
        <taxon>Bacteria</taxon>
        <taxon>Bacillati</taxon>
        <taxon>Actinomycetota</taxon>
        <taxon>Actinomycetes</taxon>
        <taxon>Bifidobacteriales</taxon>
        <taxon>Bifidobacteriaceae</taxon>
        <taxon>Bifidobacterium</taxon>
    </lineage>
</organism>
<dbReference type="Proteomes" id="UP000028730">
    <property type="component" value="Unassembled WGS sequence"/>
</dbReference>
<dbReference type="SMART" id="SM00331">
    <property type="entry name" value="PP2C_SIG"/>
    <property type="match status" value="1"/>
</dbReference>
<proteinExistence type="predicted"/>
<keyword evidence="2" id="KW-1133">Transmembrane helix</keyword>
<dbReference type="eggNOG" id="COG0631">
    <property type="taxonomic scope" value="Bacteria"/>
</dbReference>
<dbReference type="EC" id="3.1.3.16" evidence="4"/>
<evidence type="ECO:0000256" key="2">
    <source>
        <dbReference type="SAM" id="Phobius"/>
    </source>
</evidence>
<dbReference type="InterPro" id="IPR015655">
    <property type="entry name" value="PP2C"/>
</dbReference>
<keyword evidence="4" id="KW-0378">Hydrolase</keyword>
<gene>
    <name evidence="4" type="ORF">BBOMB_1171</name>
</gene>
<dbReference type="GO" id="GO:0004722">
    <property type="term" value="F:protein serine/threonine phosphatase activity"/>
    <property type="evidence" value="ECO:0007669"/>
    <property type="project" value="UniProtKB-EC"/>
</dbReference>